<dbReference type="AlphaFoldDB" id="A0A1Q2L5J3"/>
<proteinExistence type="predicted"/>
<dbReference type="Pfam" id="PF12957">
    <property type="entry name" value="DUF3846"/>
    <property type="match status" value="1"/>
</dbReference>
<dbReference type="EMBL" id="CP019641">
    <property type="protein sequence ID" value="AQQ55367.1"/>
    <property type="molecule type" value="Genomic_DNA"/>
</dbReference>
<evidence type="ECO:0000313" key="3">
    <source>
        <dbReference type="Proteomes" id="UP000188184"/>
    </source>
</evidence>
<protein>
    <recommendedName>
        <fullName evidence="1">DUF3846 domain-containing protein</fullName>
    </recommendedName>
</protein>
<dbReference type="KEGG" id="pmar:B0X71_19540"/>
<geneLocation type="plasmid" evidence="2 3">
    <name>unnamed1</name>
</geneLocation>
<keyword evidence="2" id="KW-0614">Plasmid</keyword>
<dbReference type="RefSeq" id="WP_077591226.1">
    <property type="nucleotide sequence ID" value="NZ_CP019641.1"/>
</dbReference>
<keyword evidence="3" id="KW-1185">Reference proteome</keyword>
<dbReference type="Proteomes" id="UP000188184">
    <property type="component" value="Plasmid unnamed1"/>
</dbReference>
<feature type="domain" description="DUF3846" evidence="1">
    <location>
        <begin position="23"/>
        <end position="100"/>
    </location>
</feature>
<sequence>MGAYLCRSAGDSGWRKLPLLDERNYQQILGKDTDRSSLTDGIALCYDKEAQMPYRDESVNLICDTQFGREHIRGNIIVAGVDGQGRLTPLSNEQQQSIIDSTDEHDVGRGLTVYHLVLDDHKAEQTA</sequence>
<reference evidence="2 3" key="1">
    <citation type="submission" date="2017-02" db="EMBL/GenBank/DDBJ databases">
        <title>The complete genomic sequence of a novel cold adapted crude oil-degrading bacterium Planococcus qaidamina Y42.</title>
        <authorList>
            <person name="Yang R."/>
        </authorList>
    </citation>
    <scope>NUCLEOTIDE SEQUENCE [LARGE SCALE GENOMIC DNA]</scope>
    <source>
        <strain evidence="2 3">Y42</strain>
        <plasmid evidence="2 3">unnamed1</plasmid>
    </source>
</reference>
<evidence type="ECO:0000259" key="1">
    <source>
        <dbReference type="Pfam" id="PF12957"/>
    </source>
</evidence>
<name>A0A1Q2L5J3_9BACL</name>
<accession>A0A1Q2L5J3</accession>
<gene>
    <name evidence="2" type="ORF">B0X71_19540</name>
</gene>
<evidence type="ECO:0000313" key="2">
    <source>
        <dbReference type="EMBL" id="AQQ55367.1"/>
    </source>
</evidence>
<organism evidence="2 3">
    <name type="scientific">Planococcus lenghuensis</name>
    <dbReference type="NCBI Taxonomy" id="2213202"/>
    <lineage>
        <taxon>Bacteria</taxon>
        <taxon>Bacillati</taxon>
        <taxon>Bacillota</taxon>
        <taxon>Bacilli</taxon>
        <taxon>Bacillales</taxon>
        <taxon>Caryophanaceae</taxon>
        <taxon>Planococcus</taxon>
    </lineage>
</organism>
<dbReference type="InterPro" id="IPR024559">
    <property type="entry name" value="DUF3846"/>
</dbReference>